<accession>A0AAV4Y245</accession>
<dbReference type="EMBL" id="BPLR01018545">
    <property type="protein sequence ID" value="GIZ00506.1"/>
    <property type="molecule type" value="Genomic_DNA"/>
</dbReference>
<dbReference type="AlphaFoldDB" id="A0AAV4Y245"/>
<gene>
    <name evidence="1" type="ORF">CEXT_329341</name>
</gene>
<keyword evidence="2" id="KW-1185">Reference proteome</keyword>
<dbReference type="Proteomes" id="UP001054945">
    <property type="component" value="Unassembled WGS sequence"/>
</dbReference>
<sequence>DRRPGEILVSHAAEARTPAGKHSGRCLPLSPLLHRICCDSKQIKTIVS</sequence>
<reference evidence="1 2" key="1">
    <citation type="submission" date="2021-06" db="EMBL/GenBank/DDBJ databases">
        <title>Caerostris extrusa draft genome.</title>
        <authorList>
            <person name="Kono N."/>
            <person name="Arakawa K."/>
        </authorList>
    </citation>
    <scope>NUCLEOTIDE SEQUENCE [LARGE SCALE GENOMIC DNA]</scope>
</reference>
<evidence type="ECO:0000313" key="1">
    <source>
        <dbReference type="EMBL" id="GIZ00506.1"/>
    </source>
</evidence>
<protein>
    <submittedName>
        <fullName evidence="1">Uncharacterized protein</fullName>
    </submittedName>
</protein>
<organism evidence="1 2">
    <name type="scientific">Caerostris extrusa</name>
    <name type="common">Bark spider</name>
    <name type="synonym">Caerostris bankana</name>
    <dbReference type="NCBI Taxonomy" id="172846"/>
    <lineage>
        <taxon>Eukaryota</taxon>
        <taxon>Metazoa</taxon>
        <taxon>Ecdysozoa</taxon>
        <taxon>Arthropoda</taxon>
        <taxon>Chelicerata</taxon>
        <taxon>Arachnida</taxon>
        <taxon>Araneae</taxon>
        <taxon>Araneomorphae</taxon>
        <taxon>Entelegynae</taxon>
        <taxon>Araneoidea</taxon>
        <taxon>Araneidae</taxon>
        <taxon>Caerostris</taxon>
    </lineage>
</organism>
<feature type="non-terminal residue" evidence="1">
    <location>
        <position position="1"/>
    </location>
</feature>
<evidence type="ECO:0000313" key="2">
    <source>
        <dbReference type="Proteomes" id="UP001054945"/>
    </source>
</evidence>
<name>A0AAV4Y245_CAEEX</name>
<proteinExistence type="predicted"/>
<comment type="caution">
    <text evidence="1">The sequence shown here is derived from an EMBL/GenBank/DDBJ whole genome shotgun (WGS) entry which is preliminary data.</text>
</comment>